<evidence type="ECO:0000259" key="1">
    <source>
        <dbReference type="Pfam" id="PF13470"/>
    </source>
</evidence>
<evidence type="ECO:0000313" key="3">
    <source>
        <dbReference type="EMBL" id="KJH73592.1"/>
    </source>
</evidence>
<gene>
    <name evidence="3" type="ORF">UH38_02215</name>
</gene>
<dbReference type="PATRIC" id="fig|1618023.3.peg.1698"/>
<feature type="domain" description="PIN" evidence="1">
    <location>
        <begin position="8"/>
        <end position="113"/>
    </location>
</feature>
<protein>
    <submittedName>
        <fullName evidence="3">Toxin-antitoxin system, toxin component, PIN family protein</fullName>
    </submittedName>
</protein>
<dbReference type="InterPro" id="IPR058652">
    <property type="entry name" value="VapC50_C"/>
</dbReference>
<dbReference type="OrthoDB" id="211933at2"/>
<feature type="domain" description="VapC50 C-terminal" evidence="2">
    <location>
        <begin position="131"/>
        <end position="185"/>
    </location>
</feature>
<proteinExistence type="predicted"/>
<comment type="caution">
    <text evidence="3">The sequence shown here is derived from an EMBL/GenBank/DDBJ whole genome shotgun (WGS) entry which is preliminary data.</text>
</comment>
<dbReference type="AlphaFoldDB" id="A0A0D8ZYW3"/>
<dbReference type="STRING" id="1618023.UH38_02215"/>
<sequence length="190" mass="21740">MVANFTAIYDACVLYPAPLRDFLMELALTDLFKARWTEEIHDEWIKNVLKNRSDLTSERLTKTKTLMNIAVRDCLVTGYQALVPGLQLPDPNDRHVLAAAIRAQADIIVTFNLDDFPMQILSEFGVEPQHPDEFILHLIDLNPAKVCTAIERQRSRLKNPPKTIEEHLDTLLAQQLPQSTATLRQLYFET</sequence>
<dbReference type="EMBL" id="JYON01000001">
    <property type="protein sequence ID" value="KJH73592.1"/>
    <property type="molecule type" value="Genomic_DNA"/>
</dbReference>
<evidence type="ECO:0000259" key="2">
    <source>
        <dbReference type="Pfam" id="PF26343"/>
    </source>
</evidence>
<dbReference type="Pfam" id="PF26343">
    <property type="entry name" value="VapC50_C"/>
    <property type="match status" value="1"/>
</dbReference>
<evidence type="ECO:0000313" key="4">
    <source>
        <dbReference type="Proteomes" id="UP000032452"/>
    </source>
</evidence>
<organism evidence="3 4">
    <name type="scientific">Aliterella atlantica CENA595</name>
    <dbReference type="NCBI Taxonomy" id="1618023"/>
    <lineage>
        <taxon>Bacteria</taxon>
        <taxon>Bacillati</taxon>
        <taxon>Cyanobacteriota</taxon>
        <taxon>Cyanophyceae</taxon>
        <taxon>Chroococcidiopsidales</taxon>
        <taxon>Aliterellaceae</taxon>
        <taxon>Aliterella</taxon>
    </lineage>
</organism>
<dbReference type="RefSeq" id="WP_045052945.1">
    <property type="nucleotide sequence ID" value="NZ_CAWMDP010000017.1"/>
</dbReference>
<dbReference type="Pfam" id="PF13470">
    <property type="entry name" value="PIN_3"/>
    <property type="match status" value="1"/>
</dbReference>
<keyword evidence="4" id="KW-1185">Reference proteome</keyword>
<dbReference type="InterPro" id="IPR002716">
    <property type="entry name" value="PIN_dom"/>
</dbReference>
<reference evidence="3 4" key="1">
    <citation type="submission" date="2015-02" db="EMBL/GenBank/DDBJ databases">
        <title>Draft genome of a novel marine cyanobacterium (Chroococcales) isolated from South Atlantic Ocean.</title>
        <authorList>
            <person name="Rigonato J."/>
            <person name="Alvarenga D.O."/>
            <person name="Branco L.H."/>
            <person name="Varani A.M."/>
            <person name="Brandini F.P."/>
            <person name="Fiore M.F."/>
        </authorList>
    </citation>
    <scope>NUCLEOTIDE SEQUENCE [LARGE SCALE GENOMIC DNA]</scope>
    <source>
        <strain evidence="3 4">CENA595</strain>
    </source>
</reference>
<name>A0A0D8ZYW3_9CYAN</name>
<dbReference type="Proteomes" id="UP000032452">
    <property type="component" value="Unassembled WGS sequence"/>
</dbReference>
<accession>A0A0D8ZYW3</accession>